<dbReference type="GO" id="GO:0000149">
    <property type="term" value="F:SNARE binding"/>
    <property type="evidence" value="ECO:0007669"/>
    <property type="project" value="TreeGrafter"/>
</dbReference>
<evidence type="ECO:0000256" key="3">
    <source>
        <dbReference type="SAM" id="MobiDB-lite"/>
    </source>
</evidence>
<dbReference type="PANTHER" id="PTHR15157">
    <property type="entry name" value="UV RADIATION RESISTANCE-ASSOCIATED GENE PROTEIN"/>
    <property type="match status" value="1"/>
</dbReference>
<proteinExistence type="evidence at transcript level"/>
<keyword evidence="1 2" id="KW-0175">Coiled coil</keyword>
<feature type="compositionally biased region" description="Polar residues" evidence="3">
    <location>
        <begin position="293"/>
        <end position="306"/>
    </location>
</feature>
<dbReference type="EMBL" id="IAAA01049075">
    <property type="protein sequence ID" value="LAA10242.1"/>
    <property type="molecule type" value="mRNA"/>
</dbReference>
<feature type="compositionally biased region" description="Basic and acidic residues" evidence="3">
    <location>
        <begin position="265"/>
        <end position="277"/>
    </location>
</feature>
<dbReference type="AlphaFoldDB" id="A0A2L2YS32"/>
<feature type="region of interest" description="Disordered" evidence="3">
    <location>
        <begin position="108"/>
        <end position="128"/>
    </location>
</feature>
<dbReference type="OrthoDB" id="72772at2759"/>
<name>A0A2L2YS32_PARTP</name>
<accession>A0A2L2YS32</accession>
<dbReference type="GO" id="GO:0005768">
    <property type="term" value="C:endosome"/>
    <property type="evidence" value="ECO:0007669"/>
    <property type="project" value="TreeGrafter"/>
</dbReference>
<reference evidence="4" key="1">
    <citation type="journal article" date="2016" name="Mol. Ecol. Resour.">
        <title>Evaluation of the impact of RNA preservation methods of spiders for de novo transcriptome assembly.</title>
        <authorList>
            <person name="Kono N."/>
            <person name="Nakamura H."/>
            <person name="Ito Y."/>
            <person name="Tomita M."/>
            <person name="Arakawa K."/>
        </authorList>
    </citation>
    <scope>NUCLEOTIDE SEQUENCE</scope>
    <source>
        <tissue evidence="4">Whole body</tissue>
    </source>
</reference>
<feature type="coiled-coil region" evidence="2">
    <location>
        <begin position="186"/>
        <end position="213"/>
    </location>
</feature>
<evidence type="ECO:0000313" key="4">
    <source>
        <dbReference type="EMBL" id="LAA10240.1"/>
    </source>
</evidence>
<dbReference type="GO" id="GO:0000323">
    <property type="term" value="C:lytic vacuole"/>
    <property type="evidence" value="ECO:0007669"/>
    <property type="project" value="TreeGrafter"/>
</dbReference>
<dbReference type="PANTHER" id="PTHR15157:SF5">
    <property type="entry name" value="UV RADIATION RESISTANCE-ASSOCIATED GENE PROTEIN"/>
    <property type="match status" value="1"/>
</dbReference>
<evidence type="ECO:0000256" key="2">
    <source>
        <dbReference type="SAM" id="Coils"/>
    </source>
</evidence>
<protein>
    <submittedName>
        <fullName evidence="4">UV radiation resistance-associated protein</fullName>
    </submittedName>
</protein>
<dbReference type="GO" id="GO:0035493">
    <property type="term" value="P:SNARE complex assembly"/>
    <property type="evidence" value="ECO:0007669"/>
    <property type="project" value="TreeGrafter"/>
</dbReference>
<organism evidence="4">
    <name type="scientific">Parasteatoda tepidariorum</name>
    <name type="common">Common house spider</name>
    <name type="synonym">Achaearanea tepidariorum</name>
    <dbReference type="NCBI Taxonomy" id="114398"/>
    <lineage>
        <taxon>Eukaryota</taxon>
        <taxon>Metazoa</taxon>
        <taxon>Ecdysozoa</taxon>
        <taxon>Arthropoda</taxon>
        <taxon>Chelicerata</taxon>
        <taxon>Arachnida</taxon>
        <taxon>Araneae</taxon>
        <taxon>Araneomorphae</taxon>
        <taxon>Entelegynae</taxon>
        <taxon>Araneoidea</taxon>
        <taxon>Theridiidae</taxon>
        <taxon>Parasteatoda</taxon>
    </lineage>
</organism>
<feature type="compositionally biased region" description="Polar residues" evidence="3">
    <location>
        <begin position="318"/>
        <end position="332"/>
    </location>
</feature>
<sequence length="347" mass="38711">MIAVALGYVCHSVLMISQFLNVPLRYLINFYGSRSTIVDHISSCLPDNSREFPLHLKGRDRKPFEYGVFLLNKDIAQLRILFRLTTKDLSATLPNLSSLIELKFSSSNDDHSIPTHEDKRSTSKPTQNGLEYSLRSVSSIVMNSSNEAESILKREMVAMLPHNANLQTVETSLKSKDASNALSSSLDKGLNEIKQLEKSLETLELETKDISAKKIIQSKLTAHHHSSFPNLNSSLSVPHDANGIIDSQLLTTPSNVWTAESSRTNSEDEHAEEDSKPRKPKVLNDSIFYIPSMPSSDTVKEGSQTNMEDEEFSADLSLRTQQLSNRKSSFQLQKIRGSSGDEQLSDI</sequence>
<feature type="region of interest" description="Disordered" evidence="3">
    <location>
        <begin position="258"/>
        <end position="347"/>
    </location>
</feature>
<feature type="compositionally biased region" description="Basic and acidic residues" evidence="3">
    <location>
        <begin position="108"/>
        <end position="121"/>
    </location>
</feature>
<evidence type="ECO:0000256" key="1">
    <source>
        <dbReference type="ARBA" id="ARBA00023054"/>
    </source>
</evidence>
<dbReference type="EMBL" id="IAAA01049074">
    <property type="protein sequence ID" value="LAA10240.1"/>
    <property type="molecule type" value="mRNA"/>
</dbReference>